<dbReference type="GO" id="GO:0004497">
    <property type="term" value="F:monooxygenase activity"/>
    <property type="evidence" value="ECO:0007669"/>
    <property type="project" value="InterPro"/>
</dbReference>
<dbReference type="AlphaFoldDB" id="A0A199VPQ2"/>
<comment type="similarity">
    <text evidence="1">Belongs to the cytochrome P450 family.</text>
</comment>
<dbReference type="GO" id="GO:0005506">
    <property type="term" value="F:iron ion binding"/>
    <property type="evidence" value="ECO:0007669"/>
    <property type="project" value="InterPro"/>
</dbReference>
<evidence type="ECO:0000256" key="6">
    <source>
        <dbReference type="SAM" id="MobiDB-lite"/>
    </source>
</evidence>
<dbReference type="STRING" id="4615.A0A199VPQ2"/>
<dbReference type="SUPFAM" id="SSF48264">
    <property type="entry name" value="Cytochrome P450"/>
    <property type="match status" value="1"/>
</dbReference>
<sequence length="468" mass="53251">MELQLPSLFLLLVPILLLPLLAIVTRSSRRSDLPPGPPRLPIIGSLHYLATALPHRALAALAGTYGPLMLLRIGQIDLAVVTSREAAEAVLKTHDTNFASRPEMAAPKIIGYGCTDIAFSPYGAYWRQLRKICVMELLSAKRVKSFSSLRTEEIAGFLKDIAGAAARQTPVNISLKLMSLANNIVCRATFGKMFKHQSRFLVIVKETLEMTSGFSLSDLFPSLRFLDVIMMRKITKVHREMDAIFDDTIQDHQERPRKPDGEEDLLDVLLKAREQKDLEVPVTYENVKAVMLDMFAGGTETSSTIIEWAISELIKSPISWQRHKQEVREALRKRDPPSSPSLGPEGLPRDLHHSRVYDTAGTRVVINVWALGRDPKYWEDPEKFMRSGSRVTRWTTREQLRVPAFRCWPKDLPWDDFWIGNRRLPGDMKIEDLDMTETLGASAPRKEQLHLMRSRRFRYQSNKKSSPR</sequence>
<evidence type="ECO:0000313" key="8">
    <source>
        <dbReference type="EMBL" id="OAY78998.1"/>
    </source>
</evidence>
<keyword evidence="3" id="KW-0479">Metal-binding</keyword>
<gene>
    <name evidence="8" type="ORF">ACMD2_26360</name>
</gene>
<dbReference type="InterPro" id="IPR002401">
    <property type="entry name" value="Cyt_P450_E_grp-I"/>
</dbReference>
<dbReference type="Proteomes" id="UP000092600">
    <property type="component" value="Unassembled WGS sequence"/>
</dbReference>
<dbReference type="EMBL" id="LSRQ01001164">
    <property type="protein sequence ID" value="OAY78998.1"/>
    <property type="molecule type" value="Genomic_DNA"/>
</dbReference>
<evidence type="ECO:0000256" key="4">
    <source>
        <dbReference type="ARBA" id="ARBA00023002"/>
    </source>
</evidence>
<organism evidence="8 9">
    <name type="scientific">Ananas comosus</name>
    <name type="common">Pineapple</name>
    <name type="synonym">Ananas ananas</name>
    <dbReference type="NCBI Taxonomy" id="4615"/>
    <lineage>
        <taxon>Eukaryota</taxon>
        <taxon>Viridiplantae</taxon>
        <taxon>Streptophyta</taxon>
        <taxon>Embryophyta</taxon>
        <taxon>Tracheophyta</taxon>
        <taxon>Spermatophyta</taxon>
        <taxon>Magnoliopsida</taxon>
        <taxon>Liliopsida</taxon>
        <taxon>Poales</taxon>
        <taxon>Bromeliaceae</taxon>
        <taxon>Bromelioideae</taxon>
        <taxon>Ananas</taxon>
    </lineage>
</organism>
<protein>
    <submittedName>
        <fullName evidence="8">Premnaspirodiene oxygenase</fullName>
    </submittedName>
</protein>
<feature type="non-terminal residue" evidence="8">
    <location>
        <position position="468"/>
    </location>
</feature>
<feature type="compositionally biased region" description="Basic and acidic residues" evidence="6">
    <location>
        <begin position="327"/>
        <end position="336"/>
    </location>
</feature>
<proteinExistence type="inferred from homology"/>
<keyword evidence="7" id="KW-0732">Signal</keyword>
<name>A0A199VPQ2_ANACO</name>
<keyword evidence="4" id="KW-0560">Oxidoreductase</keyword>
<evidence type="ECO:0000256" key="7">
    <source>
        <dbReference type="SAM" id="SignalP"/>
    </source>
</evidence>
<dbReference type="InterPro" id="IPR036396">
    <property type="entry name" value="Cyt_P450_sf"/>
</dbReference>
<dbReference type="PRINTS" id="PR00463">
    <property type="entry name" value="EP450I"/>
</dbReference>
<accession>A0A199VPQ2</accession>
<feature type="region of interest" description="Disordered" evidence="6">
    <location>
        <begin position="327"/>
        <end position="351"/>
    </location>
</feature>
<feature type="signal peptide" evidence="7">
    <location>
        <begin position="1"/>
        <end position="22"/>
    </location>
</feature>
<dbReference type="PANTHER" id="PTHR47955">
    <property type="entry name" value="CYTOCHROME P450 FAMILY 71 PROTEIN"/>
    <property type="match status" value="1"/>
</dbReference>
<reference evidence="8 9" key="1">
    <citation type="journal article" date="2016" name="DNA Res.">
        <title>The draft genome of MD-2 pineapple using hybrid error correction of long reads.</title>
        <authorList>
            <person name="Redwan R.M."/>
            <person name="Saidin A."/>
            <person name="Kumar S.V."/>
        </authorList>
    </citation>
    <scope>NUCLEOTIDE SEQUENCE [LARGE SCALE GENOMIC DNA]</scope>
    <source>
        <strain evidence="9">cv. MD2</strain>
        <tissue evidence="8">Leaf</tissue>
    </source>
</reference>
<dbReference type="GO" id="GO:0016705">
    <property type="term" value="F:oxidoreductase activity, acting on paired donors, with incorporation or reduction of molecular oxygen"/>
    <property type="evidence" value="ECO:0007669"/>
    <property type="project" value="InterPro"/>
</dbReference>
<evidence type="ECO:0000256" key="1">
    <source>
        <dbReference type="ARBA" id="ARBA00010617"/>
    </source>
</evidence>
<keyword evidence="5" id="KW-0408">Iron</keyword>
<dbReference type="GO" id="GO:0020037">
    <property type="term" value="F:heme binding"/>
    <property type="evidence" value="ECO:0007669"/>
    <property type="project" value="InterPro"/>
</dbReference>
<keyword evidence="2" id="KW-0349">Heme</keyword>
<dbReference type="InterPro" id="IPR001128">
    <property type="entry name" value="Cyt_P450"/>
</dbReference>
<dbReference type="Gene3D" id="1.10.630.10">
    <property type="entry name" value="Cytochrome P450"/>
    <property type="match status" value="1"/>
</dbReference>
<evidence type="ECO:0000256" key="5">
    <source>
        <dbReference type="ARBA" id="ARBA00023004"/>
    </source>
</evidence>
<evidence type="ECO:0000313" key="9">
    <source>
        <dbReference type="Proteomes" id="UP000092600"/>
    </source>
</evidence>
<evidence type="ECO:0000256" key="3">
    <source>
        <dbReference type="ARBA" id="ARBA00022723"/>
    </source>
</evidence>
<comment type="caution">
    <text evidence="8">The sequence shown here is derived from an EMBL/GenBank/DDBJ whole genome shotgun (WGS) entry which is preliminary data.</text>
</comment>
<feature type="chain" id="PRO_5008508405" evidence="7">
    <location>
        <begin position="23"/>
        <end position="468"/>
    </location>
</feature>
<dbReference type="PANTHER" id="PTHR47955:SF8">
    <property type="entry name" value="CYTOCHROME P450 71D11-LIKE"/>
    <property type="match status" value="1"/>
</dbReference>
<dbReference type="Pfam" id="PF00067">
    <property type="entry name" value="p450"/>
    <property type="match status" value="2"/>
</dbReference>
<evidence type="ECO:0000256" key="2">
    <source>
        <dbReference type="ARBA" id="ARBA00022617"/>
    </source>
</evidence>